<dbReference type="InterPro" id="IPR058649">
    <property type="entry name" value="CzcB_C"/>
</dbReference>
<dbReference type="Proteomes" id="UP000182063">
    <property type="component" value="Plasmid pHSL4"/>
</dbReference>
<dbReference type="GO" id="GO:0060003">
    <property type="term" value="P:copper ion export"/>
    <property type="evidence" value="ECO:0007669"/>
    <property type="project" value="TreeGrafter"/>
</dbReference>
<dbReference type="InterPro" id="IPR051909">
    <property type="entry name" value="MFP_Cation_Efflux"/>
</dbReference>
<dbReference type="GO" id="GO:0015679">
    <property type="term" value="P:plasma membrane copper ion transport"/>
    <property type="evidence" value="ECO:0007669"/>
    <property type="project" value="TreeGrafter"/>
</dbReference>
<dbReference type="GO" id="GO:0016020">
    <property type="term" value="C:membrane"/>
    <property type="evidence" value="ECO:0007669"/>
    <property type="project" value="InterPro"/>
</dbReference>
<dbReference type="NCBIfam" id="TIGR01730">
    <property type="entry name" value="RND_mfp"/>
    <property type="match status" value="1"/>
</dbReference>
<dbReference type="KEGG" id="sphj:BSL82_18990"/>
<accession>A0A1L4A0V6</accession>
<dbReference type="SUPFAM" id="SSF111369">
    <property type="entry name" value="HlyD-like secretion proteins"/>
    <property type="match status" value="1"/>
</dbReference>
<evidence type="ECO:0000313" key="7">
    <source>
        <dbReference type="Proteomes" id="UP000182063"/>
    </source>
</evidence>
<reference evidence="6 7" key="1">
    <citation type="submission" date="2016-11" db="EMBL/GenBank/DDBJ databases">
        <title>Complete Genome Sequence of alachlor-degrading Sphingomonas sp. strain JJ-A5.</title>
        <authorList>
            <person name="Lee H."/>
            <person name="Ka J.-O."/>
        </authorList>
    </citation>
    <scope>NUCLEOTIDE SEQUENCE [LARGE SCALE GENOMIC DNA]</scope>
    <source>
        <strain evidence="6 7">JJ-A5</strain>
        <plasmid evidence="7">phsl4</plasmid>
    </source>
</reference>
<dbReference type="FunFam" id="2.40.420.20:FF:000006">
    <property type="entry name" value="RND family efflux transporter MFP subunit"/>
    <property type="match status" value="1"/>
</dbReference>
<dbReference type="OrthoDB" id="9774837at2"/>
<feature type="coiled-coil region" evidence="3">
    <location>
        <begin position="160"/>
        <end position="187"/>
    </location>
</feature>
<dbReference type="AlphaFoldDB" id="A0A1L4A0V6"/>
<feature type="domain" description="CzcB-like C-terminal circularly permuted SH3-like" evidence="5">
    <location>
        <begin position="315"/>
        <end position="375"/>
    </location>
</feature>
<dbReference type="RefSeq" id="WP_066664331.1">
    <property type="nucleotide sequence ID" value="NZ_CP018225.1"/>
</dbReference>
<dbReference type="Gene3D" id="1.10.287.470">
    <property type="entry name" value="Helix hairpin bin"/>
    <property type="match status" value="1"/>
</dbReference>
<dbReference type="Gene3D" id="2.40.420.20">
    <property type="match status" value="1"/>
</dbReference>
<dbReference type="InterPro" id="IPR006143">
    <property type="entry name" value="RND_pump_MFP"/>
</dbReference>
<keyword evidence="3" id="KW-0175">Coiled coil</keyword>
<dbReference type="Gene3D" id="2.40.30.170">
    <property type="match status" value="1"/>
</dbReference>
<keyword evidence="2" id="KW-0813">Transport</keyword>
<dbReference type="Pfam" id="PF25973">
    <property type="entry name" value="BSH_CzcB"/>
    <property type="match status" value="1"/>
</dbReference>
<protein>
    <submittedName>
        <fullName evidence="6">Efflux transporter periplasmic adaptor subunit</fullName>
    </submittedName>
</protein>
<dbReference type="GO" id="GO:0030313">
    <property type="term" value="C:cell envelope"/>
    <property type="evidence" value="ECO:0007669"/>
    <property type="project" value="TreeGrafter"/>
</dbReference>
<dbReference type="GO" id="GO:0022857">
    <property type="term" value="F:transmembrane transporter activity"/>
    <property type="evidence" value="ECO:0007669"/>
    <property type="project" value="InterPro"/>
</dbReference>
<keyword evidence="6" id="KW-0614">Plasmid</keyword>
<name>A0A1L4A0V6_9SPHN</name>
<evidence type="ECO:0000256" key="2">
    <source>
        <dbReference type="ARBA" id="ARBA00022448"/>
    </source>
</evidence>
<dbReference type="InterPro" id="IPR058647">
    <property type="entry name" value="BSH_CzcB-like"/>
</dbReference>
<evidence type="ECO:0000259" key="5">
    <source>
        <dbReference type="Pfam" id="PF25975"/>
    </source>
</evidence>
<gene>
    <name evidence="6" type="ORF">BSL82_18990</name>
</gene>
<feature type="domain" description="CzcB-like barrel-sandwich hybrid" evidence="4">
    <location>
        <begin position="94"/>
        <end position="232"/>
    </location>
</feature>
<geneLocation type="plasmid" evidence="7">
    <name>phsl4</name>
</geneLocation>
<dbReference type="PANTHER" id="PTHR30097">
    <property type="entry name" value="CATION EFFLUX SYSTEM PROTEIN CUSB"/>
    <property type="match status" value="1"/>
</dbReference>
<evidence type="ECO:0000256" key="1">
    <source>
        <dbReference type="ARBA" id="ARBA00009477"/>
    </source>
</evidence>
<dbReference type="EMBL" id="CP018225">
    <property type="protein sequence ID" value="API61521.1"/>
    <property type="molecule type" value="Genomic_DNA"/>
</dbReference>
<keyword evidence="7" id="KW-1185">Reference proteome</keyword>
<evidence type="ECO:0000256" key="3">
    <source>
        <dbReference type="SAM" id="Coils"/>
    </source>
</evidence>
<proteinExistence type="inferred from homology"/>
<dbReference type="PANTHER" id="PTHR30097:SF4">
    <property type="entry name" value="SLR6042 PROTEIN"/>
    <property type="match status" value="1"/>
</dbReference>
<sequence length="386" mass="39483">MITQDKRLLGGVAGAVLLAAVGGFSVARCTADPAAEAPSAGKAEETTETPTDSLAMTAEAIRKAAIGVEAVQPGGLGSEILAQGTVAATPAGEAIVTARAGGAVTQVLKRLGDPVRAGETLAIVQSRDAAQIAADRTAADARSVLAQRTLARERHLYEQKVTARADYEQAQAEAAAAAAEARRAQVAAGAANVTRDGSGAIVASPISGRVTAESVSLGAFVQPETELFRIADPSKVQIEAAVGPIDAQRLAPGDRAIIELPDGRTIDARVRAVTPGLGGETRSATAVLDVTGSLQPGLAVRVRLLPSRGEVSDAIVISEDALQSLEGRDVVFVRTNQGFRAQKVTIGRRSAGRVEVLSGLKPGQMIATQNAFLLKAELGKGAGEEE</sequence>
<evidence type="ECO:0000259" key="4">
    <source>
        <dbReference type="Pfam" id="PF25973"/>
    </source>
</evidence>
<comment type="similarity">
    <text evidence="1">Belongs to the membrane fusion protein (MFP) (TC 8.A.1) family.</text>
</comment>
<organism evidence="6 7">
    <name type="scientific">Tardibacter chloracetimidivorans</name>
    <dbReference type="NCBI Taxonomy" id="1921510"/>
    <lineage>
        <taxon>Bacteria</taxon>
        <taxon>Pseudomonadati</taxon>
        <taxon>Pseudomonadota</taxon>
        <taxon>Alphaproteobacteria</taxon>
        <taxon>Sphingomonadales</taxon>
        <taxon>Sphingomonadaceae</taxon>
        <taxon>Tardibacter</taxon>
    </lineage>
</organism>
<dbReference type="Pfam" id="PF25975">
    <property type="entry name" value="CzcB_C"/>
    <property type="match status" value="1"/>
</dbReference>
<dbReference type="Gene3D" id="2.40.50.100">
    <property type="match status" value="1"/>
</dbReference>
<evidence type="ECO:0000313" key="6">
    <source>
        <dbReference type="EMBL" id="API61521.1"/>
    </source>
</evidence>